<dbReference type="PANTHER" id="PTHR22891">
    <property type="entry name" value="EUKARYOTIC TRANSLATION INITIATION FACTOR 2C"/>
    <property type="match status" value="1"/>
</dbReference>
<accession>A0A517KX41</accession>
<feature type="compositionally biased region" description="Polar residues" evidence="1">
    <location>
        <begin position="75"/>
        <end position="85"/>
    </location>
</feature>
<dbReference type="AlphaFoldDB" id="A0A517KX41"/>
<evidence type="ECO:0000313" key="4">
    <source>
        <dbReference type="Proteomes" id="UP000316270"/>
    </source>
</evidence>
<dbReference type="OrthoDB" id="5349200at2759"/>
<dbReference type="Gene3D" id="3.40.50.2300">
    <property type="match status" value="1"/>
</dbReference>
<evidence type="ECO:0000256" key="1">
    <source>
        <dbReference type="SAM" id="MobiDB-lite"/>
    </source>
</evidence>
<dbReference type="STRING" id="50376.A0A517KX41"/>
<dbReference type="Proteomes" id="UP000316270">
    <property type="component" value="Chromosome 1"/>
</dbReference>
<feature type="region of interest" description="Disordered" evidence="1">
    <location>
        <begin position="1"/>
        <end position="115"/>
    </location>
</feature>
<keyword evidence="4" id="KW-1185">Reference proteome</keyword>
<dbReference type="SMART" id="SM00950">
    <property type="entry name" value="Piwi"/>
    <property type="match status" value="1"/>
</dbReference>
<feature type="compositionally biased region" description="Basic and acidic residues" evidence="1">
    <location>
        <begin position="100"/>
        <end position="114"/>
    </location>
</feature>
<evidence type="ECO:0000313" key="3">
    <source>
        <dbReference type="EMBL" id="QDS67950.1"/>
    </source>
</evidence>
<sequence>MRDTGTIKARTNPLPDVKGDPDAKNSGNAHPGEPSPQGRQPPAKNNTVHTAPTNLSAASQSGASSGVSHPESEDTTQSMTTNLSTLPKPDEPSQAGLKPHAPESNKAEHLEKDPVALPPFETTTVTVHASTGPVFNISVTAPVNVYSISFEKTSEASSPTKVERRSLKRKLFQQLLEESTFKEEFLSDVKEVFFDGNDKLFSSTRVPSYELNDFEVPGSDPTQPKIKYQVRIEPAAQINPDDFPPKSDEDWKNIRALAKLVCNGQNVIAEESVQGASQSEQPVSRGYSRTDKALATLKDTKTTQQLAVKAICCMSLPKTDLLALIRTSDCGISSLTLIPDWLIRNLIGLQVVRLDEGQDTDATKCRIVGIGKPARETGIDFEKLNLPDLPLVNIGSTRKPLWEPIENLRVLGEQQLFRGFLASDKKSLLNESPAGHDAISNTVQDRLNSVGLSAKLCPLTAKQFQTTPSPIYGTLPAGKPASTFQRFENDAPQVPLNFAIPVAADAKGQWKLANGGPNRTLLDLQAVHIQQVLELGSGSSMGRSKALEHSLEMYKARADRWRGADGQNLKSESLCTPIYQADVNQLHVSERVNDMFLDSQPVDVLVVLLPSASPLQFSKVKLWADCLQGIRTICALRKRGEVCLPHAEELAMKINHHAGGINYEVRTLGLDPKETMVVGISVSHPAPALVAGRNDCPSVVAVVANCDDRFQQLPGDVRYQSNGSKKIKDLEEMVRNCINRWQDADGHKPANLKEIIVYRTGISKFDYTKKDDTTKKQMWEHELSNLEAAANACAITAVSIVIILVEKNHKTKFHRPKEAGLLPGLYVEGGDKTGDNFYLQSHGVMQPKSWEPREFDITVRGGDLTADTPAQPRQPATQGPDVLHPRNAFYSVLKPPSKSTKEKLIETTYNLCWNTVHSTSALSYASPAYYADQLCERGLAYLKPLIDRRMTFKELNDTYFQLTADKKNPWHKNLEGKMFYI</sequence>
<dbReference type="InterPro" id="IPR036397">
    <property type="entry name" value="RNaseH_sf"/>
</dbReference>
<feature type="compositionally biased region" description="Low complexity" evidence="1">
    <location>
        <begin position="56"/>
        <end position="68"/>
    </location>
</feature>
<dbReference type="Gene3D" id="3.30.420.10">
    <property type="entry name" value="Ribonuclease H-like superfamily/Ribonuclease H"/>
    <property type="match status" value="1"/>
</dbReference>
<feature type="domain" description="Piwi" evidence="2">
    <location>
        <begin position="604"/>
        <end position="943"/>
    </location>
</feature>
<proteinExistence type="predicted"/>
<name>A0A517KX41_9PEZI</name>
<protein>
    <recommendedName>
        <fullName evidence="2">Piwi domain-containing protein</fullName>
    </recommendedName>
</protein>
<evidence type="ECO:0000259" key="2">
    <source>
        <dbReference type="PROSITE" id="PS50822"/>
    </source>
</evidence>
<reference evidence="3 4" key="1">
    <citation type="submission" date="2019-07" db="EMBL/GenBank/DDBJ databases">
        <title>Finished genome of Venturia effusa.</title>
        <authorList>
            <person name="Young C.A."/>
            <person name="Cox M.P."/>
            <person name="Ganley A.R.D."/>
            <person name="David W.J."/>
        </authorList>
    </citation>
    <scope>NUCLEOTIDE SEQUENCE [LARGE SCALE GENOMIC DNA]</scope>
    <source>
        <strain evidence="4">albino</strain>
    </source>
</reference>
<feature type="compositionally biased region" description="Polar residues" evidence="1">
    <location>
        <begin position="43"/>
        <end position="55"/>
    </location>
</feature>
<dbReference type="InterPro" id="IPR012337">
    <property type="entry name" value="RNaseH-like_sf"/>
</dbReference>
<dbReference type="SUPFAM" id="SSF101690">
    <property type="entry name" value="PAZ domain"/>
    <property type="match status" value="1"/>
</dbReference>
<dbReference type="InterPro" id="IPR036085">
    <property type="entry name" value="PAZ_dom_sf"/>
</dbReference>
<dbReference type="SUPFAM" id="SSF53098">
    <property type="entry name" value="Ribonuclease H-like"/>
    <property type="match status" value="1"/>
</dbReference>
<dbReference type="InterPro" id="IPR003165">
    <property type="entry name" value="Piwi"/>
</dbReference>
<dbReference type="PROSITE" id="PS50822">
    <property type="entry name" value="PIWI"/>
    <property type="match status" value="1"/>
</dbReference>
<organism evidence="3 4">
    <name type="scientific">Venturia effusa</name>
    <dbReference type="NCBI Taxonomy" id="50376"/>
    <lineage>
        <taxon>Eukaryota</taxon>
        <taxon>Fungi</taxon>
        <taxon>Dikarya</taxon>
        <taxon>Ascomycota</taxon>
        <taxon>Pezizomycotina</taxon>
        <taxon>Dothideomycetes</taxon>
        <taxon>Pleosporomycetidae</taxon>
        <taxon>Venturiales</taxon>
        <taxon>Venturiaceae</taxon>
        <taxon>Venturia</taxon>
    </lineage>
</organism>
<dbReference type="EMBL" id="CP042185">
    <property type="protein sequence ID" value="QDS67950.1"/>
    <property type="molecule type" value="Genomic_DNA"/>
</dbReference>
<dbReference type="Pfam" id="PF02171">
    <property type="entry name" value="Piwi"/>
    <property type="match status" value="1"/>
</dbReference>
<dbReference type="GO" id="GO:0003676">
    <property type="term" value="F:nucleic acid binding"/>
    <property type="evidence" value="ECO:0007669"/>
    <property type="project" value="InterPro"/>
</dbReference>
<gene>
    <name evidence="3" type="ORF">FKW77_008910</name>
</gene>